<feature type="region of interest" description="Disordered" evidence="6">
    <location>
        <begin position="1"/>
        <end position="109"/>
    </location>
</feature>
<gene>
    <name evidence="13" type="ORF">AMS68_006098</name>
</gene>
<evidence type="ECO:0000259" key="10">
    <source>
        <dbReference type="Pfam" id="PF17405"/>
    </source>
</evidence>
<dbReference type="Gene3D" id="3.30.70.3020">
    <property type="match status" value="1"/>
</dbReference>
<dbReference type="GO" id="GO:0006364">
    <property type="term" value="P:rRNA processing"/>
    <property type="evidence" value="ECO:0007669"/>
    <property type="project" value="UniProtKB-KW"/>
</dbReference>
<dbReference type="GO" id="GO:0003723">
    <property type="term" value="F:RNA binding"/>
    <property type="evidence" value="ECO:0007669"/>
    <property type="project" value="UniProtKB-KW"/>
</dbReference>
<dbReference type="InterPro" id="IPR035370">
    <property type="entry name" value="Nrap_D5"/>
</dbReference>
<evidence type="ECO:0000256" key="1">
    <source>
        <dbReference type="ARBA" id="ARBA00004604"/>
    </source>
</evidence>
<evidence type="ECO:0000313" key="14">
    <source>
        <dbReference type="Proteomes" id="UP000503462"/>
    </source>
</evidence>
<dbReference type="GO" id="GO:0034456">
    <property type="term" value="C:UTP-C complex"/>
    <property type="evidence" value="ECO:0007669"/>
    <property type="project" value="TreeGrafter"/>
</dbReference>
<dbReference type="Pfam" id="PF17404">
    <property type="entry name" value="Nrap_D3"/>
    <property type="match status" value="1"/>
</dbReference>
<dbReference type="Pfam" id="PF17406">
    <property type="entry name" value="Nrap_D5"/>
    <property type="match status" value="1"/>
</dbReference>
<dbReference type="PANTHER" id="PTHR17972:SF0">
    <property type="entry name" value="NUCLEOLAR PROTEIN 6"/>
    <property type="match status" value="1"/>
</dbReference>
<sequence length="1138" mass="127452">MSKARKRQKTEHVSSEEEDDASFASFSGTDAIEDAEQQDLAAGSDGESQTSDVDQLQDAEESYGDDDDEEMEDNAQPHLEESTANRSRTIGHQKTAHVRSTFQGDGTGKSSMLKAQITQLLQQLRPKHTAREVEAEEALHLIKTTIDVVPAQGPFTLDSARKVLMREKVAIPFPSPAPAEDSNLKFAYEKPSSINVVGSYPMKTANRARKFLYVDMVAQMPSSLFTEKDYLDFRYFHKRAFYLAVIASSLRVAHSNDLDIRFQSHHDDQLRPIVTIRPRRAVNSSDSGKPTRDWQINILPAVAADLFPSTKLLPTKNCMRKGKVESVATPSYNSSIRADMLVTAYLKLLHKTSTTCEAYKDACSLGSTWLRQRGFRATSRKGGIASFEWSALLALLLTSGGPNGRAVLSERWDSMQLFKATLQFLATRDLVKQPVIIGDGTLLDSTSLELPIVWDAVRAHNIFHKLQIWSYKKLQIEAKLTLTMLGDQQFSGFEAAFITRKDVDLLNNDVVIELRIKEAPTQGQDIYSKLYDTLRRGLGDRIKAIELTAERSKPWKLDAAHVDSNDNAIITIGLTVNADTVNRAVDHGPSVEDKVASAAFRTFWGDKSELRRFKDGSITEALIWDTGAGKAAVLEQVVRYVLQQHLYVTDDAAVTFSVDMETRLLGMRSSDASQAMAEAFKLLEQDIRSLEGFPLPIRQIVPAAMDRTSSKSTKDKHTLSMPRDVVLQFESSGRWPDDLAAIQRTKIAFLLKFSELLHDSGKPLSSRVGLENQEHDIRNQGCLDIVYESGAAFRIRIFHDREQTLLERQLKNKTLDAKTVELAASALAVCKRDYVKRPGHAQAIAQLCSRYPALKGTIRILERWLAQHVLANHFDVELIELFAARTFVQPWPWPHPSSVQTGFLRTIAWLARWDWRFEPLIVDMSSTRDMKSATMASIRTRFEAWRKLDPAFNRVTVFAASNVDVDGTTYSTDRPSKVVVSRLNTLARAALEEIQTQGLKLDYRTLFTSSLTDFDFVLHLSPQGDRKTKAAAFKNIELAAASDIASVGYVPVSDLLEELQTAYGSAIFFFSGFPHRMAISGVWTPQTSERNWKVNLTYSTKPIVGTDMTLAQINKTAILAEIARLGGDMIERIEVMKR</sequence>
<dbReference type="InterPro" id="IPR035368">
    <property type="entry name" value="Nrap_D3"/>
</dbReference>
<accession>A0A6H0Y0Y4</accession>
<dbReference type="Gene3D" id="1.10.1410.10">
    <property type="match status" value="1"/>
</dbReference>
<evidence type="ECO:0000259" key="11">
    <source>
        <dbReference type="Pfam" id="PF17406"/>
    </source>
</evidence>
<keyword evidence="5" id="KW-0698">rRNA processing</keyword>
<dbReference type="PANTHER" id="PTHR17972">
    <property type="entry name" value="NUCLEOLAR RNA-ASSOCIATED PROTEIN"/>
    <property type="match status" value="1"/>
</dbReference>
<dbReference type="InterPro" id="IPR035367">
    <property type="entry name" value="Nrap_D2"/>
</dbReference>
<proteinExistence type="inferred from homology"/>
<evidence type="ECO:0000259" key="7">
    <source>
        <dbReference type="Pfam" id="PF03813"/>
    </source>
</evidence>
<dbReference type="Pfam" id="PF17407">
    <property type="entry name" value="Nrap_D6"/>
    <property type="match status" value="1"/>
</dbReference>
<keyword evidence="5" id="KW-0690">Ribosome biogenesis</keyword>
<evidence type="ECO:0000259" key="9">
    <source>
        <dbReference type="Pfam" id="PF17404"/>
    </source>
</evidence>
<feature type="domain" description="Nrap protein" evidence="8">
    <location>
        <begin position="358"/>
        <end position="500"/>
    </location>
</feature>
<dbReference type="InterPro" id="IPR035369">
    <property type="entry name" value="Nrap_D4"/>
</dbReference>
<feature type="compositionally biased region" description="Polar residues" evidence="6">
    <location>
        <begin position="98"/>
        <end position="109"/>
    </location>
</feature>
<dbReference type="Proteomes" id="UP000503462">
    <property type="component" value="Chromosome 4"/>
</dbReference>
<dbReference type="InterPro" id="IPR005554">
    <property type="entry name" value="NOL6/Upt22"/>
</dbReference>
<feature type="domain" description="Nrap protein" evidence="7">
    <location>
        <begin position="214"/>
        <end position="353"/>
    </location>
</feature>
<feature type="domain" description="Nrap protein" evidence="9">
    <location>
        <begin position="523"/>
        <end position="646"/>
    </location>
</feature>
<evidence type="ECO:0000256" key="6">
    <source>
        <dbReference type="SAM" id="MobiDB-lite"/>
    </source>
</evidence>
<dbReference type="GO" id="GO:0032545">
    <property type="term" value="C:CURI complex"/>
    <property type="evidence" value="ECO:0007669"/>
    <property type="project" value="TreeGrafter"/>
</dbReference>
<protein>
    <recommendedName>
        <fullName evidence="5">U3 small nucleolar RNA-associated protein 22</fullName>
    </recommendedName>
</protein>
<dbReference type="Pfam" id="PF03813">
    <property type="entry name" value="Nrap"/>
    <property type="match status" value="1"/>
</dbReference>
<evidence type="ECO:0000256" key="5">
    <source>
        <dbReference type="RuleBase" id="RU364032"/>
    </source>
</evidence>
<evidence type="ECO:0000256" key="2">
    <source>
        <dbReference type="ARBA" id="ARBA00006674"/>
    </source>
</evidence>
<keyword evidence="3 5" id="KW-0694">RNA-binding</keyword>
<feature type="domain" description="Nrap protein" evidence="10">
    <location>
        <begin position="669"/>
        <end position="848"/>
    </location>
</feature>
<dbReference type="InterPro" id="IPR035082">
    <property type="entry name" value="Nrap_D1"/>
</dbReference>
<dbReference type="Gene3D" id="3.30.70.3030">
    <property type="match status" value="1"/>
</dbReference>
<name>A0A6H0Y0Y4_9PEZI</name>
<evidence type="ECO:0000256" key="4">
    <source>
        <dbReference type="ARBA" id="ARBA00023242"/>
    </source>
</evidence>
<feature type="domain" description="Nrap protein" evidence="12">
    <location>
        <begin position="1011"/>
        <end position="1133"/>
    </location>
</feature>
<reference evidence="13 14" key="1">
    <citation type="journal article" date="2016" name="Sci. Rep.">
        <title>Peltaster fructicola genome reveals evolution from an invasive phytopathogen to an ectophytic parasite.</title>
        <authorList>
            <person name="Xu C."/>
            <person name="Chen H."/>
            <person name="Gleason M.L."/>
            <person name="Xu J.R."/>
            <person name="Liu H."/>
            <person name="Zhang R."/>
            <person name="Sun G."/>
        </authorList>
    </citation>
    <scope>NUCLEOTIDE SEQUENCE [LARGE SCALE GENOMIC DNA]</scope>
    <source>
        <strain evidence="13 14">LNHT1506</strain>
    </source>
</reference>
<dbReference type="GO" id="GO:0032040">
    <property type="term" value="C:small-subunit processome"/>
    <property type="evidence" value="ECO:0007669"/>
    <property type="project" value="TreeGrafter"/>
</dbReference>
<keyword evidence="14" id="KW-1185">Reference proteome</keyword>
<dbReference type="InterPro" id="IPR035371">
    <property type="entry name" value="Nrap_D6"/>
</dbReference>
<feature type="domain" description="Nrap protein" evidence="11">
    <location>
        <begin position="851"/>
        <end position="1008"/>
    </location>
</feature>
<evidence type="ECO:0000259" key="12">
    <source>
        <dbReference type="Pfam" id="PF17407"/>
    </source>
</evidence>
<keyword evidence="5" id="KW-0687">Ribonucleoprotein</keyword>
<evidence type="ECO:0000313" key="13">
    <source>
        <dbReference type="EMBL" id="QIX00581.1"/>
    </source>
</evidence>
<evidence type="ECO:0000256" key="3">
    <source>
        <dbReference type="ARBA" id="ARBA00022884"/>
    </source>
</evidence>
<keyword evidence="4 5" id="KW-0539">Nucleus</keyword>
<comment type="subcellular location">
    <subcellularLocation>
        <location evidence="1 5">Nucleus</location>
        <location evidence="1 5">Nucleolus</location>
    </subcellularLocation>
</comment>
<feature type="compositionally biased region" description="Acidic residues" evidence="6">
    <location>
        <begin position="55"/>
        <end position="73"/>
    </location>
</feature>
<dbReference type="EMBL" id="CP051142">
    <property type="protein sequence ID" value="QIX00581.1"/>
    <property type="molecule type" value="Genomic_DNA"/>
</dbReference>
<evidence type="ECO:0000259" key="8">
    <source>
        <dbReference type="Pfam" id="PF17403"/>
    </source>
</evidence>
<organism evidence="13 14">
    <name type="scientific">Peltaster fructicola</name>
    <dbReference type="NCBI Taxonomy" id="286661"/>
    <lineage>
        <taxon>Eukaryota</taxon>
        <taxon>Fungi</taxon>
        <taxon>Dikarya</taxon>
        <taxon>Ascomycota</taxon>
        <taxon>Pezizomycotina</taxon>
        <taxon>Dothideomycetes</taxon>
        <taxon>Dothideomycetes incertae sedis</taxon>
        <taxon>Peltaster</taxon>
    </lineage>
</organism>
<dbReference type="OrthoDB" id="10251401at2759"/>
<comment type="similarity">
    <text evidence="2 5">Belongs to the NRAP family.</text>
</comment>
<dbReference type="AlphaFoldDB" id="A0A6H0Y0Y4"/>
<dbReference type="Pfam" id="PF17405">
    <property type="entry name" value="Nrap_D4"/>
    <property type="match status" value="1"/>
</dbReference>
<dbReference type="GO" id="GO:0006409">
    <property type="term" value="P:tRNA export from nucleus"/>
    <property type="evidence" value="ECO:0007669"/>
    <property type="project" value="TreeGrafter"/>
</dbReference>
<dbReference type="Pfam" id="PF17403">
    <property type="entry name" value="Nrap_D2"/>
    <property type="match status" value="1"/>
</dbReference>